<comment type="caution">
    <text evidence="1">The sequence shown here is derived from an EMBL/GenBank/DDBJ whole genome shotgun (WGS) entry which is preliminary data.</text>
</comment>
<dbReference type="InterPro" id="IPR017853">
    <property type="entry name" value="GH"/>
</dbReference>
<dbReference type="EMBL" id="JALBUT010000008">
    <property type="protein sequence ID" value="MDX8415971.1"/>
    <property type="molecule type" value="Genomic_DNA"/>
</dbReference>
<dbReference type="Proteomes" id="UP001275932">
    <property type="component" value="Unassembled WGS sequence"/>
</dbReference>
<proteinExistence type="predicted"/>
<evidence type="ECO:0000313" key="1">
    <source>
        <dbReference type="EMBL" id="MDX8415971.1"/>
    </source>
</evidence>
<reference evidence="1 2" key="1">
    <citation type="submission" date="2022-03" db="EMBL/GenBank/DDBJ databases">
        <title>Novel taxa within the pig intestine.</title>
        <authorList>
            <person name="Wylensek D."/>
            <person name="Bishof K."/>
            <person name="Afrizal A."/>
            <person name="Clavel T."/>
        </authorList>
    </citation>
    <scope>NUCLEOTIDE SEQUENCE [LARGE SCALE GENOMIC DNA]</scope>
    <source>
        <strain evidence="1 2">CLA-KB-P66</strain>
    </source>
</reference>
<organism evidence="1 2">
    <name type="scientific">Intestinicryptomonas porci</name>
    <dbReference type="NCBI Taxonomy" id="2926320"/>
    <lineage>
        <taxon>Bacteria</taxon>
        <taxon>Pseudomonadati</taxon>
        <taxon>Verrucomicrobiota</taxon>
        <taxon>Opitutia</taxon>
        <taxon>Opitutales</taxon>
        <taxon>Intestinicryptomonaceae</taxon>
        <taxon>Intestinicryptomonas</taxon>
    </lineage>
</organism>
<accession>A0ABU4WHD9</accession>
<evidence type="ECO:0000313" key="2">
    <source>
        <dbReference type="Proteomes" id="UP001275932"/>
    </source>
</evidence>
<dbReference type="SUPFAM" id="SSF51445">
    <property type="entry name" value="(Trans)glycosidases"/>
    <property type="match status" value="1"/>
</dbReference>
<keyword evidence="2" id="KW-1185">Reference proteome</keyword>
<dbReference type="Gene3D" id="3.20.20.80">
    <property type="entry name" value="Glycosidases"/>
    <property type="match status" value="1"/>
</dbReference>
<protein>
    <submittedName>
        <fullName evidence="1">Uncharacterized protein</fullName>
    </submittedName>
</protein>
<dbReference type="RefSeq" id="WP_370397425.1">
    <property type="nucleotide sequence ID" value="NZ_JALBUT010000008.1"/>
</dbReference>
<name>A0ABU4WHD9_9BACT</name>
<sequence length="571" mass="65078">MKTFFAALLACLFFLDAFSEGKVRSIVILSDNIPLAELAIEKSAEEYGATQIQLSHDIIHNLREIRAPKVRENVARLAKFAHQKGIKEVLAWDHNLYGLDYYPKNFRSAAGGRIDLDNPDFWEWFKSDYREMMSRAPDIDGIVLTFIETGARVEAQHSSKMKTTGEKLAKAVNEIASVVVGEMKKKLYIRTFAYSKDEYRNITECIGRLEYPEIILMVKETPHDFFLTHPDNPIIAKLDRPMVVEFDLGNEYSGQGVIANTWVEPQARRMKNFLKNTNVVGYAARIDRYGDTSIFGTPNEIQLFALDKAFGGETSFNGLYGEFIAKNYGKDAVEFLKPAFENALEIAKSSLYTLGTNTADHSRLNYAENQWAYNRHVSGRWLNPPEVFVGGAVNKKFRYWEDVVNKIAPVRYKKRNSVYEREIKDVFENGLIEERECMDWTIFRDIVSEKYYASNLAKESLRLVESAKPHLKEADYAKIHPLFLRTYITASLHSEVCKAYFGARLYSRGGEFESGELKNTIEAAAGEIARLAKEIKDFKGSCPKGQYDWRGDANSALRHRNIALKIVGGEN</sequence>
<gene>
    <name evidence="1" type="ORF">MOX91_07260</name>
</gene>